<dbReference type="EMBL" id="AP014961">
    <property type="protein sequence ID" value="BAS94207.1"/>
    <property type="molecule type" value="Genomic_DNA"/>
</dbReference>
<dbReference type="Proteomes" id="UP000059680">
    <property type="component" value="Chromosome 5"/>
</dbReference>
<reference evidence="1 2" key="2">
    <citation type="journal article" date="2013" name="Plant Cell Physiol.">
        <title>Rice Annotation Project Database (RAP-DB): an integrative and interactive database for rice genomics.</title>
        <authorList>
            <person name="Sakai H."/>
            <person name="Lee S.S."/>
            <person name="Tanaka T."/>
            <person name="Numa H."/>
            <person name="Kim J."/>
            <person name="Kawahara Y."/>
            <person name="Wakimoto H."/>
            <person name="Yang C.C."/>
            <person name="Iwamoto M."/>
            <person name="Abe T."/>
            <person name="Yamada Y."/>
            <person name="Muto A."/>
            <person name="Inokuchi H."/>
            <person name="Ikemura T."/>
            <person name="Matsumoto T."/>
            <person name="Sasaki T."/>
            <person name="Itoh T."/>
        </authorList>
    </citation>
    <scope>NUCLEOTIDE SEQUENCE [LARGE SCALE GENOMIC DNA]</scope>
    <source>
        <strain evidence="2">cv. Nipponbare</strain>
    </source>
</reference>
<protein>
    <submittedName>
        <fullName evidence="1">Os05g0437001 protein</fullName>
    </submittedName>
</protein>
<organism evidence="1 2">
    <name type="scientific">Oryza sativa subsp. japonica</name>
    <name type="common">Rice</name>
    <dbReference type="NCBI Taxonomy" id="39947"/>
    <lineage>
        <taxon>Eukaryota</taxon>
        <taxon>Viridiplantae</taxon>
        <taxon>Streptophyta</taxon>
        <taxon>Embryophyta</taxon>
        <taxon>Tracheophyta</taxon>
        <taxon>Spermatophyta</taxon>
        <taxon>Magnoliopsida</taxon>
        <taxon>Liliopsida</taxon>
        <taxon>Poales</taxon>
        <taxon>Poaceae</taxon>
        <taxon>BOP clade</taxon>
        <taxon>Oryzoideae</taxon>
        <taxon>Oryzeae</taxon>
        <taxon>Oryzinae</taxon>
        <taxon>Oryza</taxon>
        <taxon>Oryza sativa</taxon>
    </lineage>
</organism>
<reference evidence="1 2" key="3">
    <citation type="journal article" date="2013" name="Rice">
        <title>Improvement of the Oryza sativa Nipponbare reference genome using next generation sequence and optical map data.</title>
        <authorList>
            <person name="Kawahara Y."/>
            <person name="de la Bastide M."/>
            <person name="Hamilton J.P."/>
            <person name="Kanamori H."/>
            <person name="McCombie W.R."/>
            <person name="Ouyang S."/>
            <person name="Schwartz D.C."/>
            <person name="Tanaka T."/>
            <person name="Wu J."/>
            <person name="Zhou S."/>
            <person name="Childs K.L."/>
            <person name="Davidson R.M."/>
            <person name="Lin H."/>
            <person name="Quesada-Ocampo L."/>
            <person name="Vaillancourt B."/>
            <person name="Sakai H."/>
            <person name="Lee S.S."/>
            <person name="Kim J."/>
            <person name="Numa H."/>
            <person name="Itoh T."/>
            <person name="Buell C.R."/>
            <person name="Matsumoto T."/>
        </authorList>
    </citation>
    <scope>NUCLEOTIDE SEQUENCE [LARGE SCALE GENOMIC DNA]</scope>
    <source>
        <strain evidence="2">cv. Nipponbare</strain>
    </source>
</reference>
<dbReference type="InParanoid" id="A0A0P0WMR4"/>
<reference evidence="2" key="1">
    <citation type="journal article" date="2005" name="Nature">
        <title>The map-based sequence of the rice genome.</title>
        <authorList>
            <consortium name="International rice genome sequencing project (IRGSP)"/>
            <person name="Matsumoto T."/>
            <person name="Wu J."/>
            <person name="Kanamori H."/>
            <person name="Katayose Y."/>
            <person name="Fujisawa M."/>
            <person name="Namiki N."/>
            <person name="Mizuno H."/>
            <person name="Yamamoto K."/>
            <person name="Antonio B.A."/>
            <person name="Baba T."/>
            <person name="Sakata K."/>
            <person name="Nagamura Y."/>
            <person name="Aoki H."/>
            <person name="Arikawa K."/>
            <person name="Arita K."/>
            <person name="Bito T."/>
            <person name="Chiden Y."/>
            <person name="Fujitsuka N."/>
            <person name="Fukunaka R."/>
            <person name="Hamada M."/>
            <person name="Harada C."/>
            <person name="Hayashi A."/>
            <person name="Hijishita S."/>
            <person name="Honda M."/>
            <person name="Hosokawa S."/>
            <person name="Ichikawa Y."/>
            <person name="Idonuma A."/>
            <person name="Iijima M."/>
            <person name="Ikeda M."/>
            <person name="Ikeno M."/>
            <person name="Ito K."/>
            <person name="Ito S."/>
            <person name="Ito T."/>
            <person name="Ito Y."/>
            <person name="Ito Y."/>
            <person name="Iwabuchi A."/>
            <person name="Kamiya K."/>
            <person name="Karasawa W."/>
            <person name="Kurita K."/>
            <person name="Katagiri S."/>
            <person name="Kikuta A."/>
            <person name="Kobayashi H."/>
            <person name="Kobayashi N."/>
            <person name="Machita K."/>
            <person name="Maehara T."/>
            <person name="Masukawa M."/>
            <person name="Mizubayashi T."/>
            <person name="Mukai Y."/>
            <person name="Nagasaki H."/>
            <person name="Nagata Y."/>
            <person name="Naito S."/>
            <person name="Nakashima M."/>
            <person name="Nakama Y."/>
            <person name="Nakamichi Y."/>
            <person name="Nakamura M."/>
            <person name="Meguro A."/>
            <person name="Negishi M."/>
            <person name="Ohta I."/>
            <person name="Ohta T."/>
            <person name="Okamoto M."/>
            <person name="Ono N."/>
            <person name="Saji S."/>
            <person name="Sakaguchi M."/>
            <person name="Sakai K."/>
            <person name="Shibata M."/>
            <person name="Shimokawa T."/>
            <person name="Song J."/>
            <person name="Takazaki Y."/>
            <person name="Terasawa K."/>
            <person name="Tsugane M."/>
            <person name="Tsuji K."/>
            <person name="Ueda S."/>
            <person name="Waki K."/>
            <person name="Yamagata H."/>
            <person name="Yamamoto M."/>
            <person name="Yamamoto S."/>
            <person name="Yamane H."/>
            <person name="Yoshiki S."/>
            <person name="Yoshihara R."/>
            <person name="Yukawa K."/>
            <person name="Zhong H."/>
            <person name="Yano M."/>
            <person name="Yuan Q."/>
            <person name="Ouyang S."/>
            <person name="Liu J."/>
            <person name="Jones K.M."/>
            <person name="Gansberger K."/>
            <person name="Moffat K."/>
            <person name="Hill J."/>
            <person name="Bera J."/>
            <person name="Fadrosh D."/>
            <person name="Jin S."/>
            <person name="Johri S."/>
            <person name="Kim M."/>
            <person name="Overton L."/>
            <person name="Reardon M."/>
            <person name="Tsitrin T."/>
            <person name="Vuong H."/>
            <person name="Weaver B."/>
            <person name="Ciecko A."/>
            <person name="Tallon L."/>
            <person name="Jackson J."/>
            <person name="Pai G."/>
            <person name="Aken S.V."/>
            <person name="Utterback T."/>
            <person name="Reidmuller S."/>
            <person name="Feldblyum T."/>
            <person name="Hsiao J."/>
            <person name="Zismann V."/>
            <person name="Iobst S."/>
            <person name="de Vazeille A.R."/>
            <person name="Buell C.R."/>
            <person name="Ying K."/>
            <person name="Li Y."/>
            <person name="Lu T."/>
            <person name="Huang Y."/>
            <person name="Zhao Q."/>
            <person name="Feng Q."/>
            <person name="Zhang L."/>
            <person name="Zhu J."/>
            <person name="Weng Q."/>
            <person name="Mu J."/>
            <person name="Lu Y."/>
            <person name="Fan D."/>
            <person name="Liu Y."/>
            <person name="Guan J."/>
            <person name="Zhang Y."/>
            <person name="Yu S."/>
            <person name="Liu X."/>
            <person name="Zhang Y."/>
            <person name="Hong G."/>
            <person name="Han B."/>
            <person name="Choisne N."/>
            <person name="Demange N."/>
            <person name="Orjeda G."/>
            <person name="Samain S."/>
            <person name="Cattolico L."/>
            <person name="Pelletier E."/>
            <person name="Couloux A."/>
            <person name="Segurens B."/>
            <person name="Wincker P."/>
            <person name="D'Hont A."/>
            <person name="Scarpelli C."/>
            <person name="Weissenbach J."/>
            <person name="Salanoubat M."/>
            <person name="Quetier F."/>
            <person name="Yu Y."/>
            <person name="Kim H.R."/>
            <person name="Rambo T."/>
            <person name="Currie J."/>
            <person name="Collura K."/>
            <person name="Luo M."/>
            <person name="Yang T."/>
            <person name="Ammiraju J.S.S."/>
            <person name="Engler F."/>
            <person name="Soderlund C."/>
            <person name="Wing R.A."/>
            <person name="Palmer L.E."/>
            <person name="de la Bastide M."/>
            <person name="Spiegel L."/>
            <person name="Nascimento L."/>
            <person name="Zutavern T."/>
            <person name="O'Shaughnessy A."/>
            <person name="Dike S."/>
            <person name="Dedhia N."/>
            <person name="Preston R."/>
            <person name="Balija V."/>
            <person name="McCombie W.R."/>
            <person name="Chow T."/>
            <person name="Chen H."/>
            <person name="Chung M."/>
            <person name="Chen C."/>
            <person name="Shaw J."/>
            <person name="Wu H."/>
            <person name="Hsiao K."/>
            <person name="Chao Y."/>
            <person name="Chu M."/>
            <person name="Cheng C."/>
            <person name="Hour A."/>
            <person name="Lee P."/>
            <person name="Lin S."/>
            <person name="Lin Y."/>
            <person name="Liou J."/>
            <person name="Liu S."/>
            <person name="Hsing Y."/>
            <person name="Raghuvanshi S."/>
            <person name="Mohanty A."/>
            <person name="Bharti A.K."/>
            <person name="Gaur A."/>
            <person name="Gupta V."/>
            <person name="Kumar D."/>
            <person name="Ravi V."/>
            <person name="Vij S."/>
            <person name="Kapur A."/>
            <person name="Khurana P."/>
            <person name="Khurana P."/>
            <person name="Khurana J.P."/>
            <person name="Tyagi A.K."/>
            <person name="Gaikwad K."/>
            <person name="Singh A."/>
            <person name="Dalal V."/>
            <person name="Srivastava S."/>
            <person name="Dixit A."/>
            <person name="Pal A.K."/>
            <person name="Ghazi I.A."/>
            <person name="Yadav M."/>
            <person name="Pandit A."/>
            <person name="Bhargava A."/>
            <person name="Sureshbabu K."/>
            <person name="Batra K."/>
            <person name="Sharma T.R."/>
            <person name="Mohapatra T."/>
            <person name="Singh N.K."/>
            <person name="Messing J."/>
            <person name="Nelson A.B."/>
            <person name="Fuks G."/>
            <person name="Kavchok S."/>
            <person name="Keizer G."/>
            <person name="Linton E."/>
            <person name="Llaca V."/>
            <person name="Song R."/>
            <person name="Tanyolac B."/>
            <person name="Young S."/>
            <person name="Ho-Il K."/>
            <person name="Hahn J.H."/>
            <person name="Sangsakoo G."/>
            <person name="Vanavichit A."/>
            <person name="de Mattos Luiz.A.T."/>
            <person name="Zimmer P.D."/>
            <person name="Malone G."/>
            <person name="Dellagostin O."/>
            <person name="de Oliveira A.C."/>
            <person name="Bevan M."/>
            <person name="Bancroft I."/>
            <person name="Minx P."/>
            <person name="Cordum H."/>
            <person name="Wilson R."/>
            <person name="Cheng Z."/>
            <person name="Jin W."/>
            <person name="Jiang J."/>
            <person name="Leong S.A."/>
            <person name="Iwama H."/>
            <person name="Gojobori T."/>
            <person name="Itoh T."/>
            <person name="Niimura Y."/>
            <person name="Fujii Y."/>
            <person name="Habara T."/>
            <person name="Sakai H."/>
            <person name="Sato Y."/>
            <person name="Wilson G."/>
            <person name="Kumar K."/>
            <person name="McCouch S."/>
            <person name="Juretic N."/>
            <person name="Hoen D."/>
            <person name="Wright S."/>
            <person name="Bruskiewich R."/>
            <person name="Bureau T."/>
            <person name="Miyao A."/>
            <person name="Hirochika H."/>
            <person name="Nishikawa T."/>
            <person name="Kadowaki K."/>
            <person name="Sugiura M."/>
            <person name="Burr B."/>
            <person name="Sasaki T."/>
        </authorList>
    </citation>
    <scope>NUCLEOTIDE SEQUENCE [LARGE SCALE GENOMIC DNA]</scope>
    <source>
        <strain evidence="2">cv. Nipponbare</strain>
    </source>
</reference>
<dbReference type="AlphaFoldDB" id="A0A0P0WMR4"/>
<dbReference type="PaxDb" id="39947-A0A0P0WMR4"/>
<accession>A0A0P0WMR4</accession>
<evidence type="ECO:0000313" key="2">
    <source>
        <dbReference type="Proteomes" id="UP000059680"/>
    </source>
</evidence>
<keyword evidence="2" id="KW-1185">Reference proteome</keyword>
<proteinExistence type="predicted"/>
<sequence>MPGATSATDCRRSTAASLSSGSRLAFYHSSTTRLSSASDHHSSATCLRCLSTTCLCLSSARANELLRPHARRSLRPSR</sequence>
<gene>
    <name evidence="1" type="ordered locus">Os05g0437001</name>
    <name evidence="1" type="ORF">OSNPB_050437001</name>
</gene>
<name>A0A0P0WMR4_ORYSJ</name>
<evidence type="ECO:0000313" key="1">
    <source>
        <dbReference type="EMBL" id="BAS94207.1"/>
    </source>
</evidence>